<dbReference type="AlphaFoldDB" id="A0A420HFQ9"/>
<evidence type="ECO:0000313" key="2">
    <source>
        <dbReference type="Proteomes" id="UP000286134"/>
    </source>
</evidence>
<gene>
    <name evidence="1" type="ORF">OnM2_082031</name>
</gene>
<name>A0A420HFQ9_9PEZI</name>
<dbReference type="EMBL" id="MCFK01008289">
    <property type="protein sequence ID" value="RKF56261.1"/>
    <property type="molecule type" value="Genomic_DNA"/>
</dbReference>
<dbReference type="OrthoDB" id="10259600at2759"/>
<keyword evidence="2" id="KW-1185">Reference proteome</keyword>
<reference evidence="1 2" key="1">
    <citation type="journal article" date="2018" name="BMC Genomics">
        <title>Comparative genome analyses reveal sequence features reflecting distinct modes of host-adaptation between dicot and monocot powdery mildew.</title>
        <authorList>
            <person name="Wu Y."/>
            <person name="Ma X."/>
            <person name="Pan Z."/>
            <person name="Kale S.D."/>
            <person name="Song Y."/>
            <person name="King H."/>
            <person name="Zhang Q."/>
            <person name="Presley C."/>
            <person name="Deng X."/>
            <person name="Wei C.I."/>
            <person name="Xiao S."/>
        </authorList>
    </citation>
    <scope>NUCLEOTIDE SEQUENCE [LARGE SCALE GENOMIC DNA]</scope>
    <source>
        <strain evidence="1">UMSG2</strain>
    </source>
</reference>
<proteinExistence type="predicted"/>
<dbReference type="Proteomes" id="UP000286134">
    <property type="component" value="Unassembled WGS sequence"/>
</dbReference>
<sequence>MGKYERIAIAGEGRVAFSSPVTVTNDAIGHGNSSTGFAREDLATMEIIAPLPGSESVISKFGW</sequence>
<comment type="caution">
    <text evidence="1">The sequence shown here is derived from an EMBL/GenBank/DDBJ whole genome shotgun (WGS) entry which is preliminary data.</text>
</comment>
<organism evidence="1 2">
    <name type="scientific">Erysiphe neolycopersici</name>
    <dbReference type="NCBI Taxonomy" id="212602"/>
    <lineage>
        <taxon>Eukaryota</taxon>
        <taxon>Fungi</taxon>
        <taxon>Dikarya</taxon>
        <taxon>Ascomycota</taxon>
        <taxon>Pezizomycotina</taxon>
        <taxon>Leotiomycetes</taxon>
        <taxon>Erysiphales</taxon>
        <taxon>Erysiphaceae</taxon>
        <taxon>Erysiphe</taxon>
    </lineage>
</organism>
<evidence type="ECO:0000313" key="1">
    <source>
        <dbReference type="EMBL" id="RKF56261.1"/>
    </source>
</evidence>
<accession>A0A420HFQ9</accession>
<dbReference type="STRING" id="212602.A0A420HFQ9"/>
<protein>
    <submittedName>
        <fullName evidence="1">Putative pre-mrna-splicing factor slt11</fullName>
    </submittedName>
</protein>